<dbReference type="AlphaFoldDB" id="A0A640WCV2"/>
<keyword evidence="3" id="KW-1185">Reference proteome</keyword>
<dbReference type="Gene3D" id="3.90.1300.10">
    <property type="entry name" value="Amidase signature (AS) domain"/>
    <property type="match status" value="1"/>
</dbReference>
<accession>A0A640WCV2</accession>
<gene>
    <name evidence="2" type="ORF">F0A16_18550</name>
</gene>
<dbReference type="Pfam" id="PF01425">
    <property type="entry name" value="Amidase"/>
    <property type="match status" value="1"/>
</dbReference>
<sequence>MTPLSDSNRAAPALALTEIVTWDATTLSRQLHDRAVSCREVMSAYLDHIDAANPLVNAIVSRRERAALLAEADAADRELSAGRSRGWMHGFPQAIKDLSDAAGLPTTQGSPLLAGQMATQDSLMVERMRAAGAIIVGKTNTPEFGLGSQSYNPVFGATRNAFDHTRTAGGSSGGAAAALAVRMLPVADGSDMMGSLRNPAAFNHVIGFRPSFGRVPELAADPFGQQLATNGPMGRTVEDVARLLEIQSGFDPRVPLSLGEPLRSGTRDIGTSLERDAQGLRIGWLGDWGGHLAMESGVLALCEAALDRFVGLGAQVEVGDMPFDPDVLWQSWTTLRHGSVAGKLGAYYADPATRDRLKPEAQWEVEHGLRLSAQDIHAANVQRGDAYRAWSALFERFDYLAMPSAQVFPFDVETHWPREIAGRTLDSYHRWMEVVIPASMLGAPAISLPAGINDGGLPMGFQLIGRPRDDWGVLQLARAFEAVGGDLARLPPALASAG</sequence>
<dbReference type="InterPro" id="IPR036928">
    <property type="entry name" value="AS_sf"/>
</dbReference>
<dbReference type="RefSeq" id="WP_149437015.1">
    <property type="nucleotide sequence ID" value="NZ_VTPX01000014.1"/>
</dbReference>
<evidence type="ECO:0000313" key="3">
    <source>
        <dbReference type="Proteomes" id="UP000466024"/>
    </source>
</evidence>
<dbReference type="InterPro" id="IPR000120">
    <property type="entry name" value="Amidase"/>
</dbReference>
<reference evidence="2 3" key="1">
    <citation type="submission" date="2019-08" db="EMBL/GenBank/DDBJ databases">
        <title>Bioinformatics analysis of the strain L3 and L5.</title>
        <authorList>
            <person name="Li X."/>
        </authorList>
    </citation>
    <scope>NUCLEOTIDE SEQUENCE [LARGE SCALE GENOMIC DNA]</scope>
    <source>
        <strain evidence="2 3">L3</strain>
    </source>
</reference>
<dbReference type="Proteomes" id="UP000466024">
    <property type="component" value="Unassembled WGS sequence"/>
</dbReference>
<protein>
    <submittedName>
        <fullName evidence="2">Amidase</fullName>
    </submittedName>
</protein>
<feature type="domain" description="Amidase" evidence="1">
    <location>
        <begin position="40"/>
        <end position="473"/>
    </location>
</feature>
<dbReference type="InterPro" id="IPR023631">
    <property type="entry name" value="Amidase_dom"/>
</dbReference>
<dbReference type="NCBIfam" id="NF005686">
    <property type="entry name" value="PRK07486.1"/>
    <property type="match status" value="1"/>
</dbReference>
<dbReference type="PANTHER" id="PTHR11895:SF76">
    <property type="entry name" value="INDOLEACETAMIDE HYDROLASE"/>
    <property type="match status" value="1"/>
</dbReference>
<evidence type="ECO:0000259" key="1">
    <source>
        <dbReference type="Pfam" id="PF01425"/>
    </source>
</evidence>
<dbReference type="EMBL" id="VTPX01000014">
    <property type="protein sequence ID" value="KAA0016035.1"/>
    <property type="molecule type" value="Genomic_DNA"/>
</dbReference>
<comment type="caution">
    <text evidence="2">The sequence shown here is derived from an EMBL/GenBank/DDBJ whole genome shotgun (WGS) entry which is preliminary data.</text>
</comment>
<name>A0A640WCV2_9GAMM</name>
<dbReference type="SUPFAM" id="SSF75304">
    <property type="entry name" value="Amidase signature (AS) enzymes"/>
    <property type="match status" value="1"/>
</dbReference>
<organism evidence="2 3">
    <name type="scientific">Salinicola corii</name>
    <dbReference type="NCBI Taxonomy" id="2606937"/>
    <lineage>
        <taxon>Bacteria</taxon>
        <taxon>Pseudomonadati</taxon>
        <taxon>Pseudomonadota</taxon>
        <taxon>Gammaproteobacteria</taxon>
        <taxon>Oceanospirillales</taxon>
        <taxon>Halomonadaceae</taxon>
        <taxon>Salinicola</taxon>
    </lineage>
</organism>
<dbReference type="GO" id="GO:0003824">
    <property type="term" value="F:catalytic activity"/>
    <property type="evidence" value="ECO:0007669"/>
    <property type="project" value="InterPro"/>
</dbReference>
<dbReference type="PANTHER" id="PTHR11895">
    <property type="entry name" value="TRANSAMIDASE"/>
    <property type="match status" value="1"/>
</dbReference>
<evidence type="ECO:0000313" key="2">
    <source>
        <dbReference type="EMBL" id="KAA0016035.1"/>
    </source>
</evidence>
<proteinExistence type="predicted"/>